<evidence type="ECO:0000256" key="2">
    <source>
        <dbReference type="ARBA" id="ARBA00012438"/>
    </source>
</evidence>
<dbReference type="EC" id="2.7.13.3" evidence="2"/>
<evidence type="ECO:0000256" key="11">
    <source>
        <dbReference type="PROSITE-ProRule" id="PRU00169"/>
    </source>
</evidence>
<evidence type="ECO:0000256" key="8">
    <source>
        <dbReference type="ARBA" id="ARBA00023012"/>
    </source>
</evidence>
<evidence type="ECO:0000256" key="7">
    <source>
        <dbReference type="ARBA" id="ARBA00022840"/>
    </source>
</evidence>
<evidence type="ECO:0000259" key="15">
    <source>
        <dbReference type="PROSITE" id="PS50110"/>
    </source>
</evidence>
<feature type="coiled-coil region" evidence="12">
    <location>
        <begin position="109"/>
        <end position="150"/>
    </location>
</feature>
<dbReference type="SUPFAM" id="SSF55785">
    <property type="entry name" value="PYP-like sensor domain (PAS domain)"/>
    <property type="match status" value="1"/>
</dbReference>
<dbReference type="CDD" id="cd16922">
    <property type="entry name" value="HATPase_EvgS-ArcB-TorS-like"/>
    <property type="match status" value="1"/>
</dbReference>
<dbReference type="CDD" id="cd00130">
    <property type="entry name" value="PAS"/>
    <property type="match status" value="1"/>
</dbReference>
<keyword evidence="13" id="KW-0472">Membrane</keyword>
<dbReference type="InterPro" id="IPR003661">
    <property type="entry name" value="HisK_dim/P_dom"/>
</dbReference>
<dbReference type="SMART" id="SM00388">
    <property type="entry name" value="HisKA"/>
    <property type="match status" value="1"/>
</dbReference>
<dbReference type="GO" id="GO:0000155">
    <property type="term" value="F:phosphorelay sensor kinase activity"/>
    <property type="evidence" value="ECO:0007669"/>
    <property type="project" value="InterPro"/>
</dbReference>
<gene>
    <name evidence="17" type="primary">barA_2</name>
    <name evidence="17" type="ORF">PDESU_06262</name>
</gene>
<dbReference type="InterPro" id="IPR000700">
    <property type="entry name" value="PAS-assoc_C"/>
</dbReference>
<comment type="catalytic activity">
    <reaction evidence="1">
        <text>ATP + protein L-histidine = ADP + protein N-phospho-L-histidine.</text>
        <dbReference type="EC" id="2.7.13.3"/>
    </reaction>
</comment>
<dbReference type="InterPro" id="IPR013655">
    <property type="entry name" value="PAS_fold_3"/>
</dbReference>
<evidence type="ECO:0000256" key="4">
    <source>
        <dbReference type="ARBA" id="ARBA00022679"/>
    </source>
</evidence>
<dbReference type="PANTHER" id="PTHR45339:SF5">
    <property type="entry name" value="HISTIDINE KINASE"/>
    <property type="match status" value="1"/>
</dbReference>
<dbReference type="InterPro" id="IPR035965">
    <property type="entry name" value="PAS-like_dom_sf"/>
</dbReference>
<dbReference type="EMBL" id="CAAHFG010000005">
    <property type="protein sequence ID" value="VGO17661.1"/>
    <property type="molecule type" value="Genomic_DNA"/>
</dbReference>
<dbReference type="Pfam" id="PF00512">
    <property type="entry name" value="HisKA"/>
    <property type="match status" value="1"/>
</dbReference>
<evidence type="ECO:0000313" key="18">
    <source>
        <dbReference type="Proteomes" id="UP000366872"/>
    </source>
</evidence>
<sequence length="841" mass="94568">MIQPQQRIEKDPRIRNRLGRGFALACAAAGLLLAGATYVSSKSNPANLPVFVGVAVAVTILLGYMVGRLLGSRIEREEYERNSEIHENLEVVQELMKANEFLETETLDLRKHRKALLSIMEDAERYNEELKREVIERKRAESDAARARDNMELILHGGDLGYWDWDIPGNAYSYNHRFASILGCRIDDLAPDFDWHKQHIHPDDHALVDRTLAAHLDGKTDTYTCEYRLQKGSKEWIWVLDRGRVIERGEEGSPQRMAGTLLEITDRKEYELEMKEANRLLDKRSRELEENQHIIMGMMEDANDARESLEGANRQLLVAREKAEQATRAKSDFLASMSHEIRTPMNGIIGTASLLSDTQLSKEQREYLRIVQTSGDALLTLLNDILDFSKIEAGKLNLEPQPFDLRETCEHITELLTPTALEKGVDLILRFSPNTPPFVTGDSGRIRQVLMNLASNALKFTREGYVYIDIEAVAGTEAETTISFTVRDTGIGVSRDELPQLFQKFSQGDSSTTREFGGTGLGLAICKQLVNLMGGKIGMESELGKGSTFWFRLNLPIASRTQVSAIDQALFKGEQVLVIDEKKIMGQAMVEWLNRWGLSAEIINSMESAAERIRSNGFKIVLVEEYLAYDADNPFFNNPEFEHITFFIICSITNRDFRSLDHAGLATNLVKPIRLNNLLAKTAHALGYPIDIATMHPPRTADAKPQVETSTITSAGSRRILITEDNLVNQTVAKRMLVKGGFEVEVAENGEQALRKVTGGTEFDLIFMDCQMPRMDGYEASRQIRTYEKESGSGTRVPIIALTANAMQGDREKCLDAGMDDYIAKPVKKEALFEMLRRHLG</sequence>
<feature type="transmembrane region" description="Helical" evidence="13">
    <location>
        <begin position="46"/>
        <end position="66"/>
    </location>
</feature>
<keyword evidence="3 11" id="KW-0597">Phosphoprotein</keyword>
<evidence type="ECO:0000259" key="14">
    <source>
        <dbReference type="PROSITE" id="PS50109"/>
    </source>
</evidence>
<evidence type="ECO:0000256" key="1">
    <source>
        <dbReference type="ARBA" id="ARBA00000085"/>
    </source>
</evidence>
<dbReference type="Pfam" id="PF00072">
    <property type="entry name" value="Response_reg"/>
    <property type="match status" value="1"/>
</dbReference>
<dbReference type="PRINTS" id="PR00344">
    <property type="entry name" value="BCTRLSENSOR"/>
</dbReference>
<keyword evidence="4" id="KW-0808">Transferase</keyword>
<feature type="domain" description="PAC" evidence="16">
    <location>
        <begin position="223"/>
        <end position="276"/>
    </location>
</feature>
<feature type="domain" description="Response regulatory" evidence="15">
    <location>
        <begin position="719"/>
        <end position="840"/>
    </location>
</feature>
<dbReference type="InterPro" id="IPR005467">
    <property type="entry name" value="His_kinase_dom"/>
</dbReference>
<dbReference type="Proteomes" id="UP000366872">
    <property type="component" value="Unassembled WGS sequence"/>
</dbReference>
<dbReference type="SUPFAM" id="SSF52172">
    <property type="entry name" value="CheY-like"/>
    <property type="match status" value="2"/>
</dbReference>
<dbReference type="Pfam" id="PF08447">
    <property type="entry name" value="PAS_3"/>
    <property type="match status" value="1"/>
</dbReference>
<evidence type="ECO:0000256" key="10">
    <source>
        <dbReference type="ARBA" id="ARBA00068150"/>
    </source>
</evidence>
<dbReference type="Gene3D" id="3.40.50.2300">
    <property type="match status" value="1"/>
</dbReference>
<comment type="subunit">
    <text evidence="9">At low DSF concentrations, interacts with RpfF.</text>
</comment>
<feature type="domain" description="Histidine kinase" evidence="14">
    <location>
        <begin position="336"/>
        <end position="557"/>
    </location>
</feature>
<dbReference type="InterPro" id="IPR003594">
    <property type="entry name" value="HATPase_dom"/>
</dbReference>
<dbReference type="InterPro" id="IPR001789">
    <property type="entry name" value="Sig_transdc_resp-reg_receiver"/>
</dbReference>
<evidence type="ECO:0000256" key="5">
    <source>
        <dbReference type="ARBA" id="ARBA00022741"/>
    </source>
</evidence>
<dbReference type="InterPro" id="IPR036097">
    <property type="entry name" value="HisK_dim/P_sf"/>
</dbReference>
<dbReference type="AlphaFoldDB" id="A0A6C2UE12"/>
<dbReference type="SMART" id="SM00448">
    <property type="entry name" value="REC"/>
    <property type="match status" value="1"/>
</dbReference>
<dbReference type="SMART" id="SM00086">
    <property type="entry name" value="PAC"/>
    <property type="match status" value="1"/>
</dbReference>
<dbReference type="Gene3D" id="3.30.565.10">
    <property type="entry name" value="Histidine kinase-like ATPase, C-terminal domain"/>
    <property type="match status" value="1"/>
</dbReference>
<dbReference type="InterPro" id="IPR011006">
    <property type="entry name" value="CheY-like_superfamily"/>
</dbReference>
<feature type="transmembrane region" description="Helical" evidence="13">
    <location>
        <begin position="21"/>
        <end position="40"/>
    </location>
</feature>
<dbReference type="FunFam" id="3.30.565.10:FF:000010">
    <property type="entry name" value="Sensor histidine kinase RcsC"/>
    <property type="match status" value="1"/>
</dbReference>
<dbReference type="InterPro" id="IPR000014">
    <property type="entry name" value="PAS"/>
</dbReference>
<feature type="coiled-coil region" evidence="12">
    <location>
        <begin position="267"/>
        <end position="329"/>
    </location>
</feature>
<evidence type="ECO:0000259" key="16">
    <source>
        <dbReference type="PROSITE" id="PS50113"/>
    </source>
</evidence>
<dbReference type="SUPFAM" id="SSF47384">
    <property type="entry name" value="Homodimeric domain of signal transducing histidine kinase"/>
    <property type="match status" value="1"/>
</dbReference>
<dbReference type="PANTHER" id="PTHR45339">
    <property type="entry name" value="HYBRID SIGNAL TRANSDUCTION HISTIDINE KINASE J"/>
    <property type="match status" value="1"/>
</dbReference>
<keyword evidence="6 17" id="KW-0418">Kinase</keyword>
<evidence type="ECO:0000256" key="13">
    <source>
        <dbReference type="SAM" id="Phobius"/>
    </source>
</evidence>
<keyword evidence="13" id="KW-0812">Transmembrane</keyword>
<proteinExistence type="predicted"/>
<dbReference type="SMART" id="SM00387">
    <property type="entry name" value="HATPase_c"/>
    <property type="match status" value="1"/>
</dbReference>
<dbReference type="InterPro" id="IPR036890">
    <property type="entry name" value="HATPase_C_sf"/>
</dbReference>
<dbReference type="PROSITE" id="PS50109">
    <property type="entry name" value="HIS_KIN"/>
    <property type="match status" value="1"/>
</dbReference>
<protein>
    <recommendedName>
        <fullName evidence="10">Sensory/regulatory protein RpfC</fullName>
        <ecNumber evidence="2">2.7.13.3</ecNumber>
    </recommendedName>
</protein>
<evidence type="ECO:0000256" key="12">
    <source>
        <dbReference type="SAM" id="Coils"/>
    </source>
</evidence>
<dbReference type="CDD" id="cd17546">
    <property type="entry name" value="REC_hyHK_CKI1_RcsC-like"/>
    <property type="match status" value="1"/>
</dbReference>
<dbReference type="InterPro" id="IPR001610">
    <property type="entry name" value="PAC"/>
</dbReference>
<reference evidence="17 18" key="1">
    <citation type="submission" date="2019-04" db="EMBL/GenBank/DDBJ databases">
        <authorList>
            <person name="Van Vliet M D."/>
        </authorList>
    </citation>
    <scope>NUCLEOTIDE SEQUENCE [LARGE SCALE GENOMIC DNA]</scope>
    <source>
        <strain evidence="17 18">F1</strain>
    </source>
</reference>
<feature type="modified residue" description="4-aspartylphosphate" evidence="11">
    <location>
        <position position="769"/>
    </location>
</feature>
<evidence type="ECO:0000256" key="6">
    <source>
        <dbReference type="ARBA" id="ARBA00022777"/>
    </source>
</evidence>
<dbReference type="Pfam" id="PF02518">
    <property type="entry name" value="HATPase_c"/>
    <property type="match status" value="1"/>
</dbReference>
<dbReference type="GO" id="GO:0005524">
    <property type="term" value="F:ATP binding"/>
    <property type="evidence" value="ECO:0007669"/>
    <property type="project" value="UniProtKB-KW"/>
</dbReference>
<keyword evidence="8" id="KW-0902">Two-component regulatory system</keyword>
<name>A0A6C2UE12_PONDE</name>
<dbReference type="PROSITE" id="PS50113">
    <property type="entry name" value="PAC"/>
    <property type="match status" value="1"/>
</dbReference>
<dbReference type="PROSITE" id="PS50110">
    <property type="entry name" value="RESPONSE_REGULATORY"/>
    <property type="match status" value="1"/>
</dbReference>
<evidence type="ECO:0000256" key="9">
    <source>
        <dbReference type="ARBA" id="ARBA00064003"/>
    </source>
</evidence>
<dbReference type="Gene3D" id="3.30.450.20">
    <property type="entry name" value="PAS domain"/>
    <property type="match status" value="1"/>
</dbReference>
<accession>A0A6C2UE12</accession>
<dbReference type="CDD" id="cd00082">
    <property type="entry name" value="HisKA"/>
    <property type="match status" value="1"/>
</dbReference>
<dbReference type="FunFam" id="1.10.287.130:FF:000002">
    <property type="entry name" value="Two-component osmosensing histidine kinase"/>
    <property type="match status" value="1"/>
</dbReference>
<keyword evidence="13" id="KW-1133">Transmembrane helix</keyword>
<dbReference type="Gene3D" id="1.10.287.130">
    <property type="match status" value="1"/>
</dbReference>
<keyword evidence="12" id="KW-0175">Coiled coil</keyword>
<evidence type="ECO:0000256" key="3">
    <source>
        <dbReference type="ARBA" id="ARBA00022553"/>
    </source>
</evidence>
<keyword evidence="7" id="KW-0067">ATP-binding</keyword>
<keyword evidence="18" id="KW-1185">Reference proteome</keyword>
<dbReference type="RefSeq" id="WP_136083148.1">
    <property type="nucleotide sequence ID" value="NZ_CAAHFG010000005.1"/>
</dbReference>
<organism evidence="17 18">
    <name type="scientific">Pontiella desulfatans</name>
    <dbReference type="NCBI Taxonomy" id="2750659"/>
    <lineage>
        <taxon>Bacteria</taxon>
        <taxon>Pseudomonadati</taxon>
        <taxon>Kiritimatiellota</taxon>
        <taxon>Kiritimatiellia</taxon>
        <taxon>Kiritimatiellales</taxon>
        <taxon>Pontiellaceae</taxon>
        <taxon>Pontiella</taxon>
    </lineage>
</organism>
<dbReference type="InterPro" id="IPR004358">
    <property type="entry name" value="Sig_transdc_His_kin-like_C"/>
</dbReference>
<keyword evidence="5" id="KW-0547">Nucleotide-binding</keyword>
<evidence type="ECO:0000313" key="17">
    <source>
        <dbReference type="EMBL" id="VGO17661.1"/>
    </source>
</evidence>
<dbReference type="SUPFAM" id="SSF55874">
    <property type="entry name" value="ATPase domain of HSP90 chaperone/DNA topoisomerase II/histidine kinase"/>
    <property type="match status" value="1"/>
</dbReference>